<dbReference type="Pfam" id="PF13952">
    <property type="entry name" value="DUF4216"/>
    <property type="match status" value="1"/>
</dbReference>
<dbReference type="PANTHER" id="PTHR48258">
    <property type="entry name" value="DUF4218 DOMAIN-CONTAINING PROTEIN-RELATED"/>
    <property type="match status" value="1"/>
</dbReference>
<accession>A0AAF1A203</accession>
<dbReference type="Proteomes" id="UP001234989">
    <property type="component" value="Chromosome 12"/>
</dbReference>
<proteinExistence type="predicted"/>
<dbReference type="Pfam" id="PF13960">
    <property type="entry name" value="DUF4218"/>
    <property type="match status" value="1"/>
</dbReference>
<protein>
    <submittedName>
        <fullName evidence="4">Uncharacterized protein</fullName>
    </submittedName>
</protein>
<evidence type="ECO:0000259" key="3">
    <source>
        <dbReference type="Pfam" id="PF13960"/>
    </source>
</evidence>
<feature type="coiled-coil region" evidence="1">
    <location>
        <begin position="924"/>
        <end position="972"/>
    </location>
</feature>
<dbReference type="PANTHER" id="PTHR48258:SF11">
    <property type="entry name" value="TDCA1-ORF2 PROTEIN"/>
    <property type="match status" value="1"/>
</dbReference>
<dbReference type="AlphaFoldDB" id="A0AAF1A203"/>
<reference evidence="4" key="1">
    <citation type="submission" date="2023-08" db="EMBL/GenBank/DDBJ databases">
        <title>A de novo genome assembly of Solanum verrucosum Schlechtendal, a Mexican diploid species geographically isolated from the other diploid A-genome species in potato relatives.</title>
        <authorList>
            <person name="Hosaka K."/>
        </authorList>
    </citation>
    <scope>NUCLEOTIDE SEQUENCE</scope>
    <source>
        <tissue evidence="4">Young leaves</tissue>
    </source>
</reference>
<evidence type="ECO:0000313" key="5">
    <source>
        <dbReference type="Proteomes" id="UP001234989"/>
    </source>
</evidence>
<name>A0AAF1A203_SOLVR</name>
<evidence type="ECO:0000256" key="1">
    <source>
        <dbReference type="SAM" id="Coils"/>
    </source>
</evidence>
<dbReference type="InterPro" id="IPR025452">
    <property type="entry name" value="DUF4218"/>
</dbReference>
<feature type="domain" description="DUF4218" evidence="3">
    <location>
        <begin position="122"/>
        <end position="234"/>
    </location>
</feature>
<sequence length="993" mass="113343">MNIKGKTKDTIDTRLDLLEMNIRPELHPIQKWEKIEIPKACYTLSPKDKHKLCLFLKNLKVPDGFSSNISQCVNLKDHKISGLKSHNCHVLLQHLLPLALCGMLSKEVCEPLIELFIFFSVLGSKKLRIENLEHIEAQIPITLCKLEKVFPPSFFDVMVHLPVHLTIEVNIAGPIHYQWMYPVERWLYFLKSLIGNRACPEGCIVEGYIANECMTLCSRYLHRVDTRFNRPERNYDGGLKQSNGGLSIFSQPRKTLEAKDPCELETYELEQAYIYILKNCDEVLPYLKEFAQTHENARHLSDAEWSRQFIEWFKDRAAQLYKQDDSQIMEDLLSLSRGPTKYSTCSNGYVVNGYRFHVEDCDNKLKTQNCGVVVLGENDEDSENLDYYGVLTDVIELQFVMDRRVILFRCNWFDVYDEIKGVKKDEYDFVSVNPSRFLKINEPFILANQASQVFYANDNSNKGWKVVRKTQPRDSFEIVEQMDDDIIELGSPSQKKRKRTNEVKFKMKSLKTENEADSNMKSTIKYTFVAPGAIGKGRGRGLKSLGEKGSLPSKSLLPQSSDLVKKYIKEIEASSIGKGQGQGHKNSTMSTSQGIRMMHKNSMAPKKENMQINTSSPITNQVKKYTQEVETRKGLEKRTRSLSSSLGISEYEVGSFNKSADFDNRHMETPSKCTKLSSNMSSNHEIQKMKKIVLEKEDMQTNVTLPPSVDQVMNHSKKIEKVSSLSSNPTKVRRVRGSNMCKQVASLEIGQKLKVTFYNNRTVGNNSNLFSRHLGKIMRDRNICPLGVSSWHDIEQEKLNHMWAAIEDKPIQQSLKNVPRGVDKKEWEWLVKEHFASENFQGGKGGNPPDLVTIFFETRKKYNKLVEPEAIEKHAQLEEMVQADPSLPTIEIVEKCCGPQTRSHVFGFGGGVKAKDLKGGTSSKAELLSALRSTREDIKSLNEENKSLTEENKSLNNRLSTLEDEMKEVMKMKELFLAHQSHVPATTSSFSTE</sequence>
<keyword evidence="1" id="KW-0175">Coiled coil</keyword>
<gene>
    <name evidence="4" type="ORF">MTR67_051318</name>
</gene>
<organism evidence="4 5">
    <name type="scientific">Solanum verrucosum</name>
    <dbReference type="NCBI Taxonomy" id="315347"/>
    <lineage>
        <taxon>Eukaryota</taxon>
        <taxon>Viridiplantae</taxon>
        <taxon>Streptophyta</taxon>
        <taxon>Embryophyta</taxon>
        <taxon>Tracheophyta</taxon>
        <taxon>Spermatophyta</taxon>
        <taxon>Magnoliopsida</taxon>
        <taxon>eudicotyledons</taxon>
        <taxon>Gunneridae</taxon>
        <taxon>Pentapetalae</taxon>
        <taxon>asterids</taxon>
        <taxon>lamiids</taxon>
        <taxon>Solanales</taxon>
        <taxon>Solanaceae</taxon>
        <taxon>Solanoideae</taxon>
        <taxon>Solaneae</taxon>
        <taxon>Solanum</taxon>
    </lineage>
</organism>
<evidence type="ECO:0000313" key="4">
    <source>
        <dbReference type="EMBL" id="WMV57933.1"/>
    </source>
</evidence>
<evidence type="ECO:0000259" key="2">
    <source>
        <dbReference type="Pfam" id="PF13952"/>
    </source>
</evidence>
<dbReference type="EMBL" id="CP133623">
    <property type="protein sequence ID" value="WMV57933.1"/>
    <property type="molecule type" value="Genomic_DNA"/>
</dbReference>
<keyword evidence="5" id="KW-1185">Reference proteome</keyword>
<dbReference type="InterPro" id="IPR025312">
    <property type="entry name" value="DUF4216"/>
</dbReference>
<feature type="domain" description="DUF4216" evidence="2">
    <location>
        <begin position="395"/>
        <end position="467"/>
    </location>
</feature>